<sequence>MAEIPSDLPESPRQILINDKQNLFLGISHKSLLAANCVDVVGNLWGFSSLGGHNVMPPPRLSEAAIAQLHTA</sequence>
<dbReference type="InParanoid" id="A0A0D8JUV9"/>
<evidence type="ECO:0000313" key="2">
    <source>
        <dbReference type="Proteomes" id="UP000001261"/>
    </source>
</evidence>
<keyword evidence="2" id="KW-1185">Reference proteome</keyword>
<reference evidence="2" key="1">
    <citation type="journal article" date="2009" name="Genome Res.">
        <title>Comparative genomic analyses of the human fungal pathogens Coccidioides and their relatives.</title>
        <authorList>
            <person name="Sharpton T.J."/>
            <person name="Stajich J.E."/>
            <person name="Rounsley S.D."/>
            <person name="Gardner M.J."/>
            <person name="Wortman J.R."/>
            <person name="Jordar V.S."/>
            <person name="Maiti R."/>
            <person name="Kodira C.D."/>
            <person name="Neafsey D.E."/>
            <person name="Zeng Q."/>
            <person name="Hung C.-Y."/>
            <person name="McMahan C."/>
            <person name="Muszewska A."/>
            <person name="Grynberg M."/>
            <person name="Mandel M.A."/>
            <person name="Kellner E.M."/>
            <person name="Barker B.M."/>
            <person name="Galgiani J.N."/>
            <person name="Orbach M.J."/>
            <person name="Kirkland T.N."/>
            <person name="Cole G.T."/>
            <person name="Henn M.R."/>
            <person name="Birren B.W."/>
            <person name="Taylor J.W."/>
        </authorList>
    </citation>
    <scope>NUCLEOTIDE SEQUENCE [LARGE SCALE GENOMIC DNA]</scope>
    <source>
        <strain evidence="2">RS</strain>
    </source>
</reference>
<accession>A0A0D8JUV9</accession>
<dbReference type="Proteomes" id="UP000001261">
    <property type="component" value="Unassembled WGS sequence"/>
</dbReference>
<reference evidence="2" key="2">
    <citation type="journal article" date="2010" name="Genome Res.">
        <title>Population genomic sequencing of Coccidioides fungi reveals recent hybridization and transposon control.</title>
        <authorList>
            <person name="Neafsey D.E."/>
            <person name="Barker B.M."/>
            <person name="Sharpton T.J."/>
            <person name="Stajich J.E."/>
            <person name="Park D.J."/>
            <person name="Whiston E."/>
            <person name="Hung C.-Y."/>
            <person name="McMahan C."/>
            <person name="White J."/>
            <person name="Sykes S."/>
            <person name="Heiman D."/>
            <person name="Young S."/>
            <person name="Zeng Q."/>
            <person name="Abouelleil A."/>
            <person name="Aftuck L."/>
            <person name="Bessette D."/>
            <person name="Brown A."/>
            <person name="FitzGerald M."/>
            <person name="Lui A."/>
            <person name="Macdonald J.P."/>
            <person name="Priest M."/>
            <person name="Orbach M.J."/>
            <person name="Galgiani J.N."/>
            <person name="Kirkland T.N."/>
            <person name="Cole G.T."/>
            <person name="Birren B.W."/>
            <person name="Henn M.R."/>
            <person name="Taylor J.W."/>
            <person name="Rounsley S.D."/>
        </authorList>
    </citation>
    <scope>GENOME REANNOTATION</scope>
    <source>
        <strain evidence="2">RS</strain>
    </source>
</reference>
<evidence type="ECO:0000313" key="1">
    <source>
        <dbReference type="EMBL" id="KJF61092.1"/>
    </source>
</evidence>
<dbReference type="GeneID" id="24163723"/>
<proteinExistence type="predicted"/>
<organism evidence="1 2">
    <name type="scientific">Coccidioides immitis (strain RS)</name>
    <name type="common">Valley fever fungus</name>
    <dbReference type="NCBI Taxonomy" id="246410"/>
    <lineage>
        <taxon>Eukaryota</taxon>
        <taxon>Fungi</taxon>
        <taxon>Dikarya</taxon>
        <taxon>Ascomycota</taxon>
        <taxon>Pezizomycotina</taxon>
        <taxon>Eurotiomycetes</taxon>
        <taxon>Eurotiomycetidae</taxon>
        <taxon>Onygenales</taxon>
        <taxon>Onygenaceae</taxon>
        <taxon>Coccidioides</taxon>
    </lineage>
</organism>
<protein>
    <submittedName>
        <fullName evidence="1">Uncharacterized protein</fullName>
    </submittedName>
</protein>
<gene>
    <name evidence="1" type="ORF">CIMG_11465</name>
</gene>
<dbReference type="RefSeq" id="XP_012213887.1">
    <property type="nucleotide sequence ID" value="XM_012358464.1"/>
</dbReference>
<dbReference type="KEGG" id="cim:CIMG_11465"/>
<dbReference type="EMBL" id="GG704914">
    <property type="protein sequence ID" value="KJF61092.1"/>
    <property type="molecule type" value="Genomic_DNA"/>
</dbReference>
<dbReference type="AlphaFoldDB" id="A0A0D8JUV9"/>
<dbReference type="VEuPathDB" id="FungiDB:CIMG_11465"/>
<name>A0A0D8JUV9_COCIM</name>